<name>A0ABT8QEF1_9GAMM</name>
<dbReference type="Pfam" id="PF22522">
    <property type="entry name" value="DUF6998"/>
    <property type="match status" value="1"/>
</dbReference>
<feature type="domain" description="DUF6998" evidence="2">
    <location>
        <begin position="84"/>
        <end position="168"/>
    </location>
</feature>
<evidence type="ECO:0000259" key="2">
    <source>
        <dbReference type="Pfam" id="PF22522"/>
    </source>
</evidence>
<comment type="caution">
    <text evidence="3">The sequence shown here is derived from an EMBL/GenBank/DDBJ whole genome shotgun (WGS) entry which is preliminary data.</text>
</comment>
<evidence type="ECO:0000256" key="1">
    <source>
        <dbReference type="SAM" id="MobiDB-lite"/>
    </source>
</evidence>
<keyword evidence="4" id="KW-1185">Reference proteome</keyword>
<gene>
    <name evidence="3" type="ORF">Q0S36_13005</name>
</gene>
<dbReference type="EMBL" id="JAUKNN010000031">
    <property type="protein sequence ID" value="MDN8670255.1"/>
    <property type="molecule type" value="Genomic_DNA"/>
</dbReference>
<dbReference type="Proteomes" id="UP001174315">
    <property type="component" value="Unassembled WGS sequence"/>
</dbReference>
<dbReference type="InterPro" id="IPR054267">
    <property type="entry name" value="DUF6998"/>
</dbReference>
<protein>
    <recommendedName>
        <fullName evidence="2">DUF6998 domain-containing protein</fullName>
    </recommendedName>
</protein>
<feature type="region of interest" description="Disordered" evidence="1">
    <location>
        <begin position="44"/>
        <end position="63"/>
    </location>
</feature>
<proteinExistence type="predicted"/>
<organism evidence="3 4">
    <name type="scientific">Stenotrophomonas indicatrix</name>
    <dbReference type="NCBI Taxonomy" id="2045451"/>
    <lineage>
        <taxon>Bacteria</taxon>
        <taxon>Pseudomonadati</taxon>
        <taxon>Pseudomonadota</taxon>
        <taxon>Gammaproteobacteria</taxon>
        <taxon>Lysobacterales</taxon>
        <taxon>Lysobacteraceae</taxon>
        <taxon>Stenotrophomonas</taxon>
    </lineage>
</organism>
<dbReference type="RefSeq" id="WP_025879030.1">
    <property type="nucleotide sequence ID" value="NZ_CBXW010000032.1"/>
</dbReference>
<evidence type="ECO:0000313" key="3">
    <source>
        <dbReference type="EMBL" id="MDN8670255.1"/>
    </source>
</evidence>
<reference evidence="3" key="1">
    <citation type="submission" date="2023-07" db="EMBL/GenBank/DDBJ databases">
        <title>Stenotrophomonas isolates from soil.</title>
        <authorList>
            <person name="Sharma V."/>
            <person name="Zur-Pinska J."/>
            <person name="Hay A.G."/>
        </authorList>
    </citation>
    <scope>NUCLEOTIDE SEQUENCE</scope>
    <source>
        <strain evidence="3">C2</strain>
    </source>
</reference>
<accession>A0ABT8QEF1</accession>
<evidence type="ECO:0000313" key="4">
    <source>
        <dbReference type="Proteomes" id="UP001174315"/>
    </source>
</evidence>
<sequence length="192" mass="22091">MGDWDFLYEMREAGYSDDDIMDAASSGAAPWEWDTVHFDWEGAESDRSEVAPPQSSSGAFRSRNGYPRNFLEQTDIFEDLVECAQRHFDNTGRYLQVWGELGEIFAEIHFGLCRHGTHQAGSDGTIHGKRVEVKTISPEKSNNRVSVKRQGDFEQLLIIRINEEFQFEGRIFDRSELSGETGRLMWKKFDPE</sequence>